<evidence type="ECO:0000256" key="1">
    <source>
        <dbReference type="SAM" id="Coils"/>
    </source>
</evidence>
<keyword evidence="2" id="KW-0472">Membrane</keyword>
<dbReference type="InterPro" id="IPR029131">
    <property type="entry name" value="HAUS5"/>
</dbReference>
<feature type="coiled-coil region" evidence="1">
    <location>
        <begin position="78"/>
        <end position="140"/>
    </location>
</feature>
<keyword evidence="2" id="KW-1133">Transmembrane helix</keyword>
<dbReference type="Gene3D" id="1.25.60.10">
    <property type="entry name" value="MgtE N-terminal domain-like"/>
    <property type="match status" value="1"/>
</dbReference>
<dbReference type="RefSeq" id="WP_377500186.1">
    <property type="nucleotide sequence ID" value="NZ_JBHMDO010000044.1"/>
</dbReference>
<proteinExistence type="predicted"/>
<protein>
    <submittedName>
        <fullName evidence="3">MotE family protein</fullName>
    </submittedName>
</protein>
<evidence type="ECO:0000313" key="3">
    <source>
        <dbReference type="EMBL" id="MFB9329700.1"/>
    </source>
</evidence>
<evidence type="ECO:0000313" key="4">
    <source>
        <dbReference type="Proteomes" id="UP001589747"/>
    </source>
</evidence>
<reference evidence="3 4" key="1">
    <citation type="submission" date="2024-09" db="EMBL/GenBank/DDBJ databases">
        <authorList>
            <person name="Sun Q."/>
            <person name="Mori K."/>
        </authorList>
    </citation>
    <scope>NUCLEOTIDE SEQUENCE [LARGE SCALE GENOMIC DNA]</scope>
    <source>
        <strain evidence="3 4">TISTR 2452</strain>
    </source>
</reference>
<dbReference type="SUPFAM" id="SSF158791">
    <property type="entry name" value="MgtE N-terminal domain-like"/>
    <property type="match status" value="1"/>
</dbReference>
<dbReference type="Pfam" id="PF14817">
    <property type="entry name" value="HAUS5"/>
    <property type="match status" value="1"/>
</dbReference>
<dbReference type="Proteomes" id="UP001589747">
    <property type="component" value="Unassembled WGS sequence"/>
</dbReference>
<dbReference type="InterPro" id="IPR038076">
    <property type="entry name" value="MgtE_N_sf"/>
</dbReference>
<dbReference type="InterPro" id="IPR011002">
    <property type="entry name" value="FliG_a-hlx"/>
</dbReference>
<gene>
    <name evidence="3" type="ORF">ACFFSY_27495</name>
</gene>
<dbReference type="EMBL" id="JBHMDO010000044">
    <property type="protein sequence ID" value="MFB9329700.1"/>
    <property type="molecule type" value="Genomic_DNA"/>
</dbReference>
<keyword evidence="1" id="KW-0175">Coiled coil</keyword>
<comment type="caution">
    <text evidence="3">The sequence shown here is derived from an EMBL/GenBank/DDBJ whole genome shotgun (WGS) entry which is preliminary data.</text>
</comment>
<feature type="transmembrane region" description="Helical" evidence="2">
    <location>
        <begin position="16"/>
        <end position="37"/>
    </location>
</feature>
<organism evidence="3 4">
    <name type="scientific">Paenibacillus aurantiacus</name>
    <dbReference type="NCBI Taxonomy" id="1936118"/>
    <lineage>
        <taxon>Bacteria</taxon>
        <taxon>Bacillati</taxon>
        <taxon>Bacillota</taxon>
        <taxon>Bacilli</taxon>
        <taxon>Bacillales</taxon>
        <taxon>Paenibacillaceae</taxon>
        <taxon>Paenibacillus</taxon>
    </lineage>
</organism>
<name>A0ABV5KXS2_9BACL</name>
<evidence type="ECO:0000256" key="2">
    <source>
        <dbReference type="SAM" id="Phobius"/>
    </source>
</evidence>
<accession>A0ABV5KXS2</accession>
<sequence length="311" mass="33535">MSELEAEKGYSGFERFMFFVTPILFTIVLLGVLLTLFNFDLRNKVLTVGDSIPFLNEVLPDPVAKSETSTGDGENADAAAAAKAVDEQNAVIAQLKQQLSAKEKALQAATGEQTAKDKQISDLQNQVKQLSAQKEQNDTSKLSDEEYAAKIKALADAYAKMSPSKAAPIMEAMELDEAVLVLNSMRTDDQAKVLEKMTPKTAAEATVKLKDIKSAKDQQIAALQARLNKQATTKAEPSSSLDTTQLKDTFTNMPAAKAAELLIKMSEVSPSKVLRILNAVDSSARSSILSEMSSLNEGITAQLVSKLMTGK</sequence>
<keyword evidence="2" id="KW-0812">Transmembrane</keyword>
<dbReference type="SUPFAM" id="SSF48029">
    <property type="entry name" value="FliG"/>
    <property type="match status" value="1"/>
</dbReference>
<keyword evidence="4" id="KW-1185">Reference proteome</keyword>